<name>A0A4Y7L7D3_PAPSO</name>
<organism evidence="1 2">
    <name type="scientific">Papaver somniferum</name>
    <name type="common">Opium poppy</name>
    <dbReference type="NCBI Taxonomy" id="3469"/>
    <lineage>
        <taxon>Eukaryota</taxon>
        <taxon>Viridiplantae</taxon>
        <taxon>Streptophyta</taxon>
        <taxon>Embryophyta</taxon>
        <taxon>Tracheophyta</taxon>
        <taxon>Spermatophyta</taxon>
        <taxon>Magnoliopsida</taxon>
        <taxon>Ranunculales</taxon>
        <taxon>Papaveraceae</taxon>
        <taxon>Papaveroideae</taxon>
        <taxon>Papaver</taxon>
    </lineage>
</organism>
<sequence>MPNSNIHREDAQVGGNHSHWHYNNLIQKMFPRALAESEVMTAENRKSTRRWKMFIIWSQQEEENFHGTPDSGLGDLIPVGKTSVGNHDAILGDLFKLSNTLKEKIEVMYFVLMMMCVGKVYLVQVDSSKIYRFDVLELLAQFIIWQDLVLLVPSCLYEP</sequence>
<dbReference type="Proteomes" id="UP000316621">
    <property type="component" value="Chromosome 10"/>
</dbReference>
<evidence type="ECO:0000313" key="1">
    <source>
        <dbReference type="EMBL" id="RZC81423.1"/>
    </source>
</evidence>
<reference evidence="1 2" key="1">
    <citation type="journal article" date="2018" name="Science">
        <title>The opium poppy genome and morphinan production.</title>
        <authorList>
            <person name="Guo L."/>
            <person name="Winzer T."/>
            <person name="Yang X."/>
            <person name="Li Y."/>
            <person name="Ning Z."/>
            <person name="He Z."/>
            <person name="Teodor R."/>
            <person name="Lu Y."/>
            <person name="Bowser T.A."/>
            <person name="Graham I.A."/>
            <person name="Ye K."/>
        </authorList>
    </citation>
    <scope>NUCLEOTIDE SEQUENCE [LARGE SCALE GENOMIC DNA]</scope>
    <source>
        <strain evidence="2">cv. HN1</strain>
        <tissue evidence="1">Leaves</tissue>
    </source>
</reference>
<dbReference type="Gramene" id="RZC81423">
    <property type="protein sequence ID" value="RZC81423"/>
    <property type="gene ID" value="C5167_044016"/>
</dbReference>
<protein>
    <submittedName>
        <fullName evidence="1">Uncharacterized protein</fullName>
    </submittedName>
</protein>
<proteinExistence type="predicted"/>
<dbReference type="AlphaFoldDB" id="A0A4Y7L7D3"/>
<gene>
    <name evidence="1" type="ORF">C5167_044016</name>
</gene>
<keyword evidence="2" id="KW-1185">Reference proteome</keyword>
<accession>A0A4Y7L7D3</accession>
<evidence type="ECO:0000313" key="2">
    <source>
        <dbReference type="Proteomes" id="UP000316621"/>
    </source>
</evidence>
<dbReference type="EMBL" id="CM010724">
    <property type="protein sequence ID" value="RZC81423.1"/>
    <property type="molecule type" value="Genomic_DNA"/>
</dbReference>